<dbReference type="NCBIfam" id="TIGR00237">
    <property type="entry name" value="xseA"/>
    <property type="match status" value="1"/>
</dbReference>
<dbReference type="AlphaFoldDB" id="A0A7T4R2R8"/>
<evidence type="ECO:0000256" key="2">
    <source>
        <dbReference type="ARBA" id="ARBA00022722"/>
    </source>
</evidence>
<dbReference type="Pfam" id="PF02601">
    <property type="entry name" value="Exonuc_VII_L"/>
    <property type="match status" value="1"/>
</dbReference>
<keyword evidence="2 5" id="KW-0540">Nuclease</keyword>
<dbReference type="Proteomes" id="UP000596063">
    <property type="component" value="Chromosome"/>
</dbReference>
<dbReference type="KEGG" id="snan:I6N98_05240"/>
<keyword evidence="11" id="KW-1185">Reference proteome</keyword>
<evidence type="ECO:0000259" key="9">
    <source>
        <dbReference type="Pfam" id="PF13742"/>
    </source>
</evidence>
<reference evidence="10 11" key="1">
    <citation type="submission" date="2020-12" db="EMBL/GenBank/DDBJ databases">
        <authorList>
            <person name="Shan Y."/>
        </authorList>
    </citation>
    <scope>NUCLEOTIDE SEQUENCE [LARGE SCALE GENOMIC DNA]</scope>
    <source>
        <strain evidence="11">csc3.9</strain>
    </source>
</reference>
<evidence type="ECO:0000256" key="6">
    <source>
        <dbReference type="RuleBase" id="RU004355"/>
    </source>
</evidence>
<dbReference type="GO" id="GO:0005737">
    <property type="term" value="C:cytoplasm"/>
    <property type="evidence" value="ECO:0007669"/>
    <property type="project" value="UniProtKB-SubCell"/>
</dbReference>
<dbReference type="CDD" id="cd04489">
    <property type="entry name" value="ExoVII_LU_OBF"/>
    <property type="match status" value="1"/>
</dbReference>
<gene>
    <name evidence="5" type="primary">xseA</name>
    <name evidence="10" type="ORF">I6N98_05240</name>
</gene>
<dbReference type="Pfam" id="PF13742">
    <property type="entry name" value="tRNA_anti_2"/>
    <property type="match status" value="1"/>
</dbReference>
<keyword evidence="1 5" id="KW-0963">Cytoplasm</keyword>
<accession>A0A7T4R2R8</accession>
<dbReference type="InterPro" id="IPR025824">
    <property type="entry name" value="OB-fold_nuc-bd_dom"/>
</dbReference>
<evidence type="ECO:0000256" key="3">
    <source>
        <dbReference type="ARBA" id="ARBA00022801"/>
    </source>
</evidence>
<dbReference type="InterPro" id="IPR020579">
    <property type="entry name" value="Exonuc_VII_lsu_C"/>
</dbReference>
<protein>
    <recommendedName>
        <fullName evidence="5">Exodeoxyribonuclease 7 large subunit</fullName>
        <ecNumber evidence="5">3.1.11.6</ecNumber>
    </recommendedName>
    <alternativeName>
        <fullName evidence="5">Exodeoxyribonuclease VII large subunit</fullName>
        <shortName evidence="5">Exonuclease VII large subunit</shortName>
    </alternativeName>
</protein>
<dbReference type="RefSeq" id="WP_198570744.1">
    <property type="nucleotide sequence ID" value="NZ_CP066167.1"/>
</dbReference>
<comment type="subunit">
    <text evidence="5">Heterooligomer composed of large and small subunits.</text>
</comment>
<dbReference type="GO" id="GO:0009318">
    <property type="term" value="C:exodeoxyribonuclease VII complex"/>
    <property type="evidence" value="ECO:0007669"/>
    <property type="project" value="UniProtKB-UniRule"/>
</dbReference>
<feature type="coiled-coil region" evidence="7">
    <location>
        <begin position="297"/>
        <end position="342"/>
    </location>
</feature>
<comment type="catalytic activity">
    <reaction evidence="5 6">
        <text>Exonucleolytic cleavage in either 5'- to 3'- or 3'- to 5'-direction to yield nucleoside 5'-phosphates.</text>
        <dbReference type="EC" id="3.1.11.6"/>
    </reaction>
</comment>
<dbReference type="GO" id="GO:0006308">
    <property type="term" value="P:DNA catabolic process"/>
    <property type="evidence" value="ECO:0007669"/>
    <property type="project" value="UniProtKB-UniRule"/>
</dbReference>
<dbReference type="EMBL" id="CP066167">
    <property type="protein sequence ID" value="QQD19259.1"/>
    <property type="molecule type" value="Genomic_DNA"/>
</dbReference>
<dbReference type="HAMAP" id="MF_00378">
    <property type="entry name" value="Exonuc_7_L"/>
    <property type="match status" value="1"/>
</dbReference>
<evidence type="ECO:0000256" key="1">
    <source>
        <dbReference type="ARBA" id="ARBA00022490"/>
    </source>
</evidence>
<proteinExistence type="inferred from homology"/>
<comment type="similarity">
    <text evidence="5 6">Belongs to the XseA family.</text>
</comment>
<dbReference type="GO" id="GO:0008855">
    <property type="term" value="F:exodeoxyribonuclease VII activity"/>
    <property type="evidence" value="ECO:0007669"/>
    <property type="project" value="UniProtKB-UniRule"/>
</dbReference>
<dbReference type="PANTHER" id="PTHR30008:SF0">
    <property type="entry name" value="EXODEOXYRIBONUCLEASE 7 LARGE SUBUNIT"/>
    <property type="match status" value="1"/>
</dbReference>
<dbReference type="PANTHER" id="PTHR30008">
    <property type="entry name" value="EXODEOXYRIBONUCLEASE 7 LARGE SUBUNIT"/>
    <property type="match status" value="1"/>
</dbReference>
<sequence>MNPQQTPFAALSADSGASQLSVSQLNRLAKQLLEDCFPAVTVVGELSTLSRPSSGHWYFTLKDDSAQIRCAFFRGRNRLCKINPEPGQQVQVSGKVSLYEGRGDYQLIVDSLQPAGAGALAAAFEALKEELRAAGWFDTDRKRPLPERIRHIAVVTSPTGAALQDISSVLQRRWPGTRITVLPVLVQGDQAAGQIAEAVRQANALVESGEQDFDVLLLSRGGGSLEDLWPFNERQVAEAIYQSQLITVSAVGHEVDFSIADFVADLRAPTPSAAAEMLSPDQSQLLSRLHLLRGRLAAAQQRQLGQYRDRLAALRKRLRDPRQRLQEQAQRLDELELRLQRHWRLGQGQRSQRLKAASRQLQMLSPQHQLQRRHSELAGLEQRLLRASQSTLKTQQQRLVYLSQRLRSLGPEQTLQRGYSIVTGAQGEVIRDAASLSTGQALQARFARGSAGLKVASIEGDKEKSAGTDQ</sequence>
<feature type="domain" description="Exonuclease VII large subunit C-terminal" evidence="8">
    <location>
        <begin position="136"/>
        <end position="451"/>
    </location>
</feature>
<comment type="subcellular location">
    <subcellularLocation>
        <location evidence="5 6">Cytoplasm</location>
    </subcellularLocation>
</comment>
<evidence type="ECO:0000313" key="11">
    <source>
        <dbReference type="Proteomes" id="UP000596063"/>
    </source>
</evidence>
<evidence type="ECO:0000259" key="8">
    <source>
        <dbReference type="Pfam" id="PF02601"/>
    </source>
</evidence>
<evidence type="ECO:0000256" key="4">
    <source>
        <dbReference type="ARBA" id="ARBA00022839"/>
    </source>
</evidence>
<dbReference type="EC" id="3.1.11.6" evidence="5"/>
<dbReference type="GO" id="GO:0003676">
    <property type="term" value="F:nucleic acid binding"/>
    <property type="evidence" value="ECO:0007669"/>
    <property type="project" value="InterPro"/>
</dbReference>
<evidence type="ECO:0000256" key="5">
    <source>
        <dbReference type="HAMAP-Rule" id="MF_00378"/>
    </source>
</evidence>
<organism evidence="10 11">
    <name type="scientific">Spongiibacter nanhainus</name>
    <dbReference type="NCBI Taxonomy" id="2794344"/>
    <lineage>
        <taxon>Bacteria</taxon>
        <taxon>Pseudomonadati</taxon>
        <taxon>Pseudomonadota</taxon>
        <taxon>Gammaproteobacteria</taxon>
        <taxon>Cellvibrionales</taxon>
        <taxon>Spongiibacteraceae</taxon>
        <taxon>Spongiibacter</taxon>
    </lineage>
</organism>
<name>A0A7T4R2R8_9GAMM</name>
<keyword evidence="4 5" id="KW-0269">Exonuclease</keyword>
<comment type="function">
    <text evidence="5">Bidirectionally degrades single-stranded DNA into large acid-insoluble oligonucleotides, which are then degraded further into small acid-soluble oligonucleotides.</text>
</comment>
<evidence type="ECO:0000313" key="10">
    <source>
        <dbReference type="EMBL" id="QQD19259.1"/>
    </source>
</evidence>
<evidence type="ECO:0000256" key="7">
    <source>
        <dbReference type="SAM" id="Coils"/>
    </source>
</evidence>
<feature type="domain" description="OB-fold nucleic acid binding" evidence="9">
    <location>
        <begin position="20"/>
        <end position="112"/>
    </location>
</feature>
<keyword evidence="3 5" id="KW-0378">Hydrolase</keyword>
<keyword evidence="7" id="KW-0175">Coiled coil</keyword>
<dbReference type="InterPro" id="IPR003753">
    <property type="entry name" value="Exonuc_VII_L"/>
</dbReference>